<organism evidence="1 2">
    <name type="scientific">Methylomonas paludis</name>
    <dbReference type="NCBI Taxonomy" id="1173101"/>
    <lineage>
        <taxon>Bacteria</taxon>
        <taxon>Pseudomonadati</taxon>
        <taxon>Pseudomonadota</taxon>
        <taxon>Gammaproteobacteria</taxon>
        <taxon>Methylococcales</taxon>
        <taxon>Methylococcaceae</taxon>
        <taxon>Methylomonas</taxon>
    </lineage>
</organism>
<dbReference type="Proteomes" id="UP000676649">
    <property type="component" value="Chromosome"/>
</dbReference>
<protein>
    <submittedName>
        <fullName evidence="1">Uncharacterized protein</fullName>
    </submittedName>
</protein>
<reference evidence="1" key="1">
    <citation type="submission" date="2021-04" db="EMBL/GenBank/DDBJ databases">
        <title>Draft genome sequence data of methanotrophic Methylovulum sp. strain S1L and Methylomonas sp. strain S2AM isolated from boreal lake water columns.</title>
        <authorList>
            <person name="Rissanen A.J."/>
            <person name="Mangayil R."/>
            <person name="Svenning M.M."/>
            <person name="Khanongnuch R."/>
        </authorList>
    </citation>
    <scope>NUCLEOTIDE SEQUENCE</scope>
    <source>
        <strain evidence="1">S2AM</strain>
    </source>
</reference>
<evidence type="ECO:0000313" key="2">
    <source>
        <dbReference type="Proteomes" id="UP000676649"/>
    </source>
</evidence>
<dbReference type="EMBL" id="CP073754">
    <property type="protein sequence ID" value="QWF69544.1"/>
    <property type="molecule type" value="Genomic_DNA"/>
</dbReference>
<evidence type="ECO:0000313" key="1">
    <source>
        <dbReference type="EMBL" id="QWF69544.1"/>
    </source>
</evidence>
<gene>
    <name evidence="1" type="ORF">KEF85_09135</name>
</gene>
<keyword evidence="2" id="KW-1185">Reference proteome</keyword>
<sequence length="77" mass="8790">MLVLFTKWHGLYRAGLSWSAKLARILYYSKQAVVLALLTNIALMKAPEDVPTLEAHQSWLMRILHSAHPALYLSKQD</sequence>
<accession>A0A975R8U8</accession>
<dbReference type="KEGG" id="mpad:KEF85_09135"/>
<dbReference type="RefSeq" id="WP_215579717.1">
    <property type="nucleotide sequence ID" value="NZ_CP073754.1"/>
</dbReference>
<name>A0A975R8U8_9GAMM</name>
<proteinExistence type="predicted"/>
<dbReference type="AlphaFoldDB" id="A0A975R8U8"/>